<dbReference type="Gene3D" id="3.40.50.2300">
    <property type="match status" value="1"/>
</dbReference>
<dbReference type="EMBL" id="JELY01002951">
    <property type="protein sequence ID" value="KYF51171.1"/>
    <property type="molecule type" value="Genomic_DNA"/>
</dbReference>
<comment type="caution">
    <text evidence="1">The sequence shown here is derived from an EMBL/GenBank/DDBJ whole genome shotgun (WGS) entry which is preliminary data.</text>
</comment>
<dbReference type="Proteomes" id="UP000075420">
    <property type="component" value="Unassembled WGS sequence"/>
</dbReference>
<dbReference type="InterPro" id="IPR028082">
    <property type="entry name" value="Peripla_BP_I"/>
</dbReference>
<reference evidence="1 2" key="1">
    <citation type="submission" date="2014-02" db="EMBL/GenBank/DDBJ databases">
        <title>The small core and large imbalanced accessory genome model reveals a collaborative survival strategy of Sorangium cellulosum strains in nature.</title>
        <authorList>
            <person name="Han K."/>
            <person name="Peng R."/>
            <person name="Blom J."/>
            <person name="Li Y.-Z."/>
        </authorList>
    </citation>
    <scope>NUCLEOTIDE SEQUENCE [LARGE SCALE GENOMIC DNA]</scope>
    <source>
        <strain evidence="1 2">So0157-25</strain>
    </source>
</reference>
<dbReference type="AlphaFoldDB" id="A0A150P6C3"/>
<organism evidence="1 2">
    <name type="scientific">Sorangium cellulosum</name>
    <name type="common">Polyangium cellulosum</name>
    <dbReference type="NCBI Taxonomy" id="56"/>
    <lineage>
        <taxon>Bacteria</taxon>
        <taxon>Pseudomonadati</taxon>
        <taxon>Myxococcota</taxon>
        <taxon>Polyangia</taxon>
        <taxon>Polyangiales</taxon>
        <taxon>Polyangiaceae</taxon>
        <taxon>Sorangium</taxon>
    </lineage>
</organism>
<dbReference type="SUPFAM" id="SSF53822">
    <property type="entry name" value="Periplasmic binding protein-like I"/>
    <property type="match status" value="1"/>
</dbReference>
<gene>
    <name evidence="1" type="ORF">BE08_40485</name>
</gene>
<proteinExistence type="predicted"/>
<name>A0A150P6C3_SORCE</name>
<sequence>MGSFHVTGMAELCRAGGRVPSKHWVPLGTKNYSSMISSLPDDIDAIHVALGGADVVNFLKQYEQFGGKAPLIRGSSALDFLLPPSQRPPAIDMT</sequence>
<evidence type="ECO:0000313" key="2">
    <source>
        <dbReference type="Proteomes" id="UP000075420"/>
    </source>
</evidence>
<protein>
    <submittedName>
        <fullName evidence="1">Uncharacterized protein</fullName>
    </submittedName>
</protein>
<evidence type="ECO:0000313" key="1">
    <source>
        <dbReference type="EMBL" id="KYF51171.1"/>
    </source>
</evidence>
<accession>A0A150P6C3</accession>